<sequence>MINRRIPIRLDDYQQKPRSSRRLGIPPMSILLLFLVATIGEVAAGSDDGLQTTTVGFSKMVNSACAHTPYPRRCESSLHSYSYQTETDMDVMKATVKVSMERAEEARDFAMSLENNYIMNARERAAWQDCVELFQDTMERLNVCLSEIERKGSVPTLTFLSASLTNQETCLNGFRDMNLSDSSSTSIRALMSSTAVNLSELVSNSLSMHKQKQAEALKSQKQNRRLLSDEFEFHVRSNGFPEWLSAADRRLLQSSSPANQANVVVAQDGSATYRTIAEAVAAAPQKSSKRYVIYVKAGIYKENVVISNKMTNFMFVGDGKDKTVITGNKNVQDGTTTFRSATFAVSGDGFIARDMTFENTAGAQKHQAVALRVGADQSVVYRCSIKGYQDTLYVYSLRQFYSQVDIYGTVDFIFGNAAVVIQNSNILARKPLSNQKNTITAQGRTDPNQNTGISIHKCVVAAASDLQPYVDSVKTYLGRPWQQYSRTVFMQTTLGDLVDPAGWMEWDATFALDTLYYGEYLNTGAGAHTSRRVNWPGFHLITSIAQASQFSVGQFISGDSWISATGVPFTSGLN</sequence>
<comment type="similarity">
    <text evidence="2">In the N-terminal section; belongs to the PMEI family.</text>
</comment>
<feature type="chain" id="PRO_5002311445" description="Pectinesterase" evidence="8">
    <location>
        <begin position="45"/>
        <end position="574"/>
    </location>
</feature>
<dbReference type="InterPro" id="IPR035513">
    <property type="entry name" value="Invertase/methylesterase_inhib"/>
</dbReference>
<dbReference type="EC" id="3.1.1.11" evidence="7"/>
<dbReference type="GO" id="GO:0045490">
    <property type="term" value="P:pectin catabolic process"/>
    <property type="evidence" value="ECO:0007669"/>
    <property type="project" value="UniProtKB-UniRule"/>
</dbReference>
<dbReference type="SUPFAM" id="SSF51126">
    <property type="entry name" value="Pectin lyase-like"/>
    <property type="match status" value="1"/>
</dbReference>
<organism evidence="10">
    <name type="scientific">Araucaria cunninghamii</name>
    <name type="common">Hoop pine</name>
    <name type="synonym">Moreton Bay pine</name>
    <dbReference type="NCBI Taxonomy" id="56994"/>
    <lineage>
        <taxon>Eukaryota</taxon>
        <taxon>Viridiplantae</taxon>
        <taxon>Streptophyta</taxon>
        <taxon>Embryophyta</taxon>
        <taxon>Tracheophyta</taxon>
        <taxon>Spermatophyta</taxon>
        <taxon>Pinopsida</taxon>
        <taxon>Pinidae</taxon>
        <taxon>Conifers II</taxon>
        <taxon>Araucariales</taxon>
        <taxon>Araucariaceae</taxon>
        <taxon>Araucaria</taxon>
    </lineage>
</organism>
<evidence type="ECO:0000313" key="10">
    <source>
        <dbReference type="EMBL" id="JAG96648.1"/>
    </source>
</evidence>
<dbReference type="InterPro" id="IPR006501">
    <property type="entry name" value="Pectinesterase_inhib_dom"/>
</dbReference>
<comment type="similarity">
    <text evidence="3">In the C-terminal section; belongs to the pectinesterase family.</text>
</comment>
<keyword evidence="5 7" id="KW-0063">Aspartyl esterase</keyword>
<feature type="active site" evidence="6">
    <location>
        <position position="411"/>
    </location>
</feature>
<dbReference type="InterPro" id="IPR011050">
    <property type="entry name" value="Pectin_lyase_fold/virulence"/>
</dbReference>
<dbReference type="SMART" id="SM00856">
    <property type="entry name" value="PMEI"/>
    <property type="match status" value="1"/>
</dbReference>
<dbReference type="Gene3D" id="2.160.20.10">
    <property type="entry name" value="Single-stranded right-handed beta-helix, Pectin lyase-like"/>
    <property type="match status" value="1"/>
</dbReference>
<accession>A0A0D6R300</accession>
<evidence type="ECO:0000259" key="9">
    <source>
        <dbReference type="SMART" id="SM00856"/>
    </source>
</evidence>
<dbReference type="EMBL" id="GCKF01036730">
    <property type="protein sequence ID" value="JAG96648.1"/>
    <property type="molecule type" value="Transcribed_RNA"/>
</dbReference>
<dbReference type="FunFam" id="2.160.20.10:FF:000001">
    <property type="entry name" value="Pectinesterase"/>
    <property type="match status" value="1"/>
</dbReference>
<evidence type="ECO:0000256" key="6">
    <source>
        <dbReference type="PROSITE-ProRule" id="PRU10040"/>
    </source>
</evidence>
<dbReference type="CDD" id="cd15798">
    <property type="entry name" value="PMEI-like_3"/>
    <property type="match status" value="1"/>
</dbReference>
<feature type="signal peptide" evidence="8">
    <location>
        <begin position="1"/>
        <end position="44"/>
    </location>
</feature>
<proteinExistence type="inferred from homology"/>
<keyword evidence="7" id="KW-0961">Cell wall biogenesis/degradation</keyword>
<feature type="domain" description="Pectinesterase inhibitor" evidence="9">
    <location>
        <begin position="56"/>
        <end position="208"/>
    </location>
</feature>
<comment type="subcellular location">
    <subcellularLocation>
        <location evidence="7">Secreted</location>
        <location evidence="7">Cell wall</location>
    </subcellularLocation>
</comment>
<dbReference type="InterPro" id="IPR000070">
    <property type="entry name" value="Pectinesterase_cat"/>
</dbReference>
<comment type="pathway">
    <text evidence="1 7">Glycan metabolism; pectin degradation; 2-dehydro-3-deoxy-D-gluconate from pectin: step 1/5.</text>
</comment>
<protein>
    <recommendedName>
        <fullName evidence="7">Pectinesterase</fullName>
        <ecNumber evidence="7">3.1.1.11</ecNumber>
    </recommendedName>
</protein>
<dbReference type="NCBIfam" id="TIGR01614">
    <property type="entry name" value="PME_inhib"/>
    <property type="match status" value="1"/>
</dbReference>
<dbReference type="AlphaFoldDB" id="A0A0D6R300"/>
<reference evidence="10" key="1">
    <citation type="submission" date="2015-03" db="EMBL/GenBank/DDBJ databases">
        <title>A transcriptome of Araucaria cunninghamii, an australian fine timber species.</title>
        <authorList>
            <person name="Jing Yi C.J.Y."/>
            <person name="Yin San L.Y.S."/>
            <person name="Abdul Karim S.S."/>
            <person name="Wan Azmi N.N."/>
            <person name="Hercus R.R."/>
            <person name="Croft L.L."/>
        </authorList>
    </citation>
    <scope>NUCLEOTIDE SEQUENCE</scope>
    <source>
        <strain evidence="10">MI0301</strain>
        <tissue evidence="10">Leaf</tissue>
    </source>
</reference>
<dbReference type="InterPro" id="IPR018040">
    <property type="entry name" value="Pectinesterase_Tyr_AS"/>
</dbReference>
<evidence type="ECO:0000256" key="7">
    <source>
        <dbReference type="RuleBase" id="RU000589"/>
    </source>
</evidence>
<dbReference type="PANTHER" id="PTHR31707">
    <property type="entry name" value="PECTINESTERASE"/>
    <property type="match status" value="1"/>
</dbReference>
<dbReference type="PROSITE" id="PS00800">
    <property type="entry name" value="PECTINESTERASE_1"/>
    <property type="match status" value="1"/>
</dbReference>
<dbReference type="InterPro" id="IPR012334">
    <property type="entry name" value="Pectin_lyas_fold"/>
</dbReference>
<dbReference type="UniPathway" id="UPA00545">
    <property type="reaction ID" value="UER00823"/>
</dbReference>
<name>A0A0D6R300_ARACU</name>
<comment type="catalytic activity">
    <reaction evidence="7">
        <text>[(1-&gt;4)-alpha-D-galacturonosyl methyl ester](n) + n H2O = [(1-&gt;4)-alpha-D-galacturonosyl](n) + n methanol + n H(+)</text>
        <dbReference type="Rhea" id="RHEA:22380"/>
        <dbReference type="Rhea" id="RHEA-COMP:14570"/>
        <dbReference type="Rhea" id="RHEA-COMP:14573"/>
        <dbReference type="ChEBI" id="CHEBI:15377"/>
        <dbReference type="ChEBI" id="CHEBI:15378"/>
        <dbReference type="ChEBI" id="CHEBI:17790"/>
        <dbReference type="ChEBI" id="CHEBI:140522"/>
        <dbReference type="ChEBI" id="CHEBI:140523"/>
        <dbReference type="EC" id="3.1.1.11"/>
    </reaction>
</comment>
<dbReference type="GO" id="GO:0042545">
    <property type="term" value="P:cell wall modification"/>
    <property type="evidence" value="ECO:0007669"/>
    <property type="project" value="UniProtKB-UniRule"/>
</dbReference>
<keyword evidence="7" id="KW-0134">Cell wall</keyword>
<evidence type="ECO:0000256" key="1">
    <source>
        <dbReference type="ARBA" id="ARBA00005184"/>
    </source>
</evidence>
<dbReference type="InterPro" id="IPR033131">
    <property type="entry name" value="Pectinesterase_Asp_AS"/>
</dbReference>
<evidence type="ECO:0000256" key="2">
    <source>
        <dbReference type="ARBA" id="ARBA00006027"/>
    </source>
</evidence>
<dbReference type="Gene3D" id="1.20.140.40">
    <property type="entry name" value="Invertase/pectin methylesterase inhibitor family protein"/>
    <property type="match status" value="1"/>
</dbReference>
<dbReference type="SUPFAM" id="SSF101148">
    <property type="entry name" value="Plant invertase/pectin methylesterase inhibitor"/>
    <property type="match status" value="1"/>
</dbReference>
<evidence type="ECO:0000256" key="8">
    <source>
        <dbReference type="SAM" id="SignalP"/>
    </source>
</evidence>
<dbReference type="PROSITE" id="PS00503">
    <property type="entry name" value="PECTINESTERASE_2"/>
    <property type="match status" value="1"/>
</dbReference>
<dbReference type="GO" id="GO:0004857">
    <property type="term" value="F:enzyme inhibitor activity"/>
    <property type="evidence" value="ECO:0007669"/>
    <property type="project" value="InterPro"/>
</dbReference>
<keyword evidence="8" id="KW-0732">Signal</keyword>
<keyword evidence="4 7" id="KW-0378">Hydrolase</keyword>
<dbReference type="Pfam" id="PF04043">
    <property type="entry name" value="PMEI"/>
    <property type="match status" value="1"/>
</dbReference>
<dbReference type="GO" id="GO:0030599">
    <property type="term" value="F:pectinesterase activity"/>
    <property type="evidence" value="ECO:0007669"/>
    <property type="project" value="UniProtKB-UniRule"/>
</dbReference>
<comment type="function">
    <text evidence="7">Acts in the modification of cell walls via demethylesterification of cell wall pectin.</text>
</comment>
<keyword evidence="7" id="KW-0964">Secreted</keyword>
<evidence type="ECO:0000256" key="3">
    <source>
        <dbReference type="ARBA" id="ARBA00007786"/>
    </source>
</evidence>
<evidence type="ECO:0000256" key="4">
    <source>
        <dbReference type="ARBA" id="ARBA00022801"/>
    </source>
</evidence>
<evidence type="ECO:0000256" key="5">
    <source>
        <dbReference type="ARBA" id="ARBA00023085"/>
    </source>
</evidence>
<dbReference type="Pfam" id="PF01095">
    <property type="entry name" value="Pectinesterase"/>
    <property type="match status" value="1"/>
</dbReference>